<evidence type="ECO:0000313" key="3">
    <source>
        <dbReference type="Proteomes" id="UP000044071"/>
    </source>
</evidence>
<evidence type="ECO:0000313" key="2">
    <source>
        <dbReference type="EMBL" id="CDZ77466.1"/>
    </source>
</evidence>
<dbReference type="AlphaFoldDB" id="A0A078KWY5"/>
<gene>
    <name evidence="2" type="ORF">BN59_01749</name>
</gene>
<sequence length="434" mass="47286">MGEQIEKIIYPKRKGLTKKSKPQVIILGSPHDSSGDSAVKYSGTKTFVDNLGYNVLNKEPLLFGESEISLKKIRPITTKSREVTVWLEAHGAPGWVFGSQDSKISELNYTLNFASYIAALERGLGVKVNNIVLNCCNSATEACNWELDQPSYFISPARILSIMLPGINVMGFVGTNSSAVITNLFQVGEEGYAPAFLGLHDGAVLFNSGKVLETGKAFKNLLLCDHKTACTPKFVLDGCGFDRDELLQVALAQEVIDQVRAEGSSSSYDSLGDWQNQQASAFAMNLKTIFHEAGQDRRATTGDDLKSENRKRTRDHKSISLSSQSMFSRDMARSLAASSQVSPPELEMYPSFVSEPEIKAEQLEISSDESTRKQLAISALAVSGVTVSKSIERTASSNSLEKAVKHGLSIFGPKPFPTNNGDQDSLLILPIGRF</sequence>
<feature type="compositionally biased region" description="Basic and acidic residues" evidence="1">
    <location>
        <begin position="297"/>
        <end position="310"/>
    </location>
</feature>
<protein>
    <submittedName>
        <fullName evidence="2">Uncharacterized protein</fullName>
    </submittedName>
</protein>
<feature type="region of interest" description="Disordered" evidence="1">
    <location>
        <begin position="297"/>
        <end position="323"/>
    </location>
</feature>
<organism evidence="2 3">
    <name type="scientific">Legionella massiliensis</name>
    <dbReference type="NCBI Taxonomy" id="1034943"/>
    <lineage>
        <taxon>Bacteria</taxon>
        <taxon>Pseudomonadati</taxon>
        <taxon>Pseudomonadota</taxon>
        <taxon>Gammaproteobacteria</taxon>
        <taxon>Legionellales</taxon>
        <taxon>Legionellaceae</taxon>
        <taxon>Legionella</taxon>
    </lineage>
</organism>
<dbReference type="RefSeq" id="WP_043873996.1">
    <property type="nucleotide sequence ID" value="NZ_CCVW01000002.1"/>
</dbReference>
<reference evidence="2 3" key="1">
    <citation type="submission" date="2014-06" db="EMBL/GenBank/DDBJ databases">
        <authorList>
            <person name="Urmite Genomes Urmite Genomes"/>
        </authorList>
    </citation>
    <scope>NUCLEOTIDE SEQUENCE [LARGE SCALE GENOMIC DNA]</scope>
</reference>
<name>A0A078KWY5_9GAMM</name>
<evidence type="ECO:0000256" key="1">
    <source>
        <dbReference type="SAM" id="MobiDB-lite"/>
    </source>
</evidence>
<dbReference type="EMBL" id="CCSB01000002">
    <property type="protein sequence ID" value="CDZ77466.1"/>
    <property type="molecule type" value="Genomic_DNA"/>
</dbReference>
<dbReference type="Proteomes" id="UP000044071">
    <property type="component" value="Unassembled WGS sequence"/>
</dbReference>
<accession>A0A078KWY5</accession>
<keyword evidence="3" id="KW-1185">Reference proteome</keyword>
<dbReference type="eggNOG" id="ENOG5031EXK">
    <property type="taxonomic scope" value="Bacteria"/>
</dbReference>
<dbReference type="OrthoDB" id="5656042at2"/>
<proteinExistence type="predicted"/>